<dbReference type="Pfam" id="PF18306">
    <property type="entry name" value="LDcluster4"/>
    <property type="match status" value="1"/>
</dbReference>
<dbReference type="SUPFAM" id="SSF102405">
    <property type="entry name" value="MCP/YpsA-like"/>
    <property type="match status" value="1"/>
</dbReference>
<evidence type="ECO:0000313" key="1">
    <source>
        <dbReference type="EMBL" id="PSB02612.1"/>
    </source>
</evidence>
<sequence>MSQKVIIGVMGPGTSATQRDLELASELGQLIAESGWVLLTGGRNQGVMEAASRGAKAAGGLTIGILPGSDRSGVSEFVDVAIVTDLGHARNNVNVLSSDAIVVCGMGLGTASEVALALKQGKRVILLGCDLETQKFWQKLSSLVLIAETPPEAMQKMQNLLSRLLN</sequence>
<organism evidence="1 2">
    <name type="scientific">Merismopedia glauca CCAP 1448/3</name>
    <dbReference type="NCBI Taxonomy" id="1296344"/>
    <lineage>
        <taxon>Bacteria</taxon>
        <taxon>Bacillati</taxon>
        <taxon>Cyanobacteriota</taxon>
        <taxon>Cyanophyceae</taxon>
        <taxon>Synechococcales</taxon>
        <taxon>Merismopediaceae</taxon>
        <taxon>Merismopedia</taxon>
    </lineage>
</organism>
<dbReference type="AlphaFoldDB" id="A0A2T1C2Y1"/>
<name>A0A2T1C2Y1_9CYAN</name>
<dbReference type="InterPro" id="IPR041164">
    <property type="entry name" value="LDcluster4"/>
</dbReference>
<dbReference type="InterPro" id="IPR005268">
    <property type="entry name" value="CHP00725"/>
</dbReference>
<dbReference type="Proteomes" id="UP000238762">
    <property type="component" value="Unassembled WGS sequence"/>
</dbReference>
<accession>A0A2T1C2Y1</accession>
<reference evidence="1 2" key="2">
    <citation type="submission" date="2018-03" db="EMBL/GenBank/DDBJ databases">
        <title>The ancient ancestry and fast evolution of plastids.</title>
        <authorList>
            <person name="Moore K.R."/>
            <person name="Magnabosco C."/>
            <person name="Momper L."/>
            <person name="Gold D.A."/>
            <person name="Bosak T."/>
            <person name="Fournier G.P."/>
        </authorList>
    </citation>
    <scope>NUCLEOTIDE SEQUENCE [LARGE SCALE GENOMIC DNA]</scope>
    <source>
        <strain evidence="1 2">CCAP 1448/3</strain>
    </source>
</reference>
<dbReference type="EMBL" id="PVWJ01000054">
    <property type="protein sequence ID" value="PSB02612.1"/>
    <property type="molecule type" value="Genomic_DNA"/>
</dbReference>
<dbReference type="OrthoDB" id="9794907at2"/>
<keyword evidence="2" id="KW-1185">Reference proteome</keyword>
<gene>
    <name evidence="1" type="ORF">C7B64_12245</name>
</gene>
<evidence type="ECO:0000313" key="2">
    <source>
        <dbReference type="Proteomes" id="UP000238762"/>
    </source>
</evidence>
<proteinExistence type="predicted"/>
<dbReference type="PANTHER" id="PTHR43393:SF3">
    <property type="entry name" value="LYSINE DECARBOXYLASE-LIKE PROTEIN"/>
    <property type="match status" value="1"/>
</dbReference>
<protein>
    <submittedName>
        <fullName evidence="1">TIGR00725 family protein</fullName>
    </submittedName>
</protein>
<reference evidence="1 2" key="1">
    <citation type="submission" date="2018-02" db="EMBL/GenBank/DDBJ databases">
        <authorList>
            <person name="Cohen D.B."/>
            <person name="Kent A.D."/>
        </authorList>
    </citation>
    <scope>NUCLEOTIDE SEQUENCE [LARGE SCALE GENOMIC DNA]</scope>
    <source>
        <strain evidence="1 2">CCAP 1448/3</strain>
    </source>
</reference>
<dbReference type="RefSeq" id="WP_106288937.1">
    <property type="nucleotide sequence ID" value="NZ_CAWNTC010000047.1"/>
</dbReference>
<dbReference type="NCBIfam" id="TIGR00725">
    <property type="entry name" value="TIGR00725 family protein"/>
    <property type="match status" value="1"/>
</dbReference>
<dbReference type="GO" id="GO:0005829">
    <property type="term" value="C:cytosol"/>
    <property type="evidence" value="ECO:0007669"/>
    <property type="project" value="TreeGrafter"/>
</dbReference>
<comment type="caution">
    <text evidence="1">The sequence shown here is derived from an EMBL/GenBank/DDBJ whole genome shotgun (WGS) entry which is preliminary data.</text>
</comment>
<dbReference type="PANTHER" id="PTHR43393">
    <property type="entry name" value="CYTOKININ RIBOSIDE 5'-MONOPHOSPHATE PHOSPHORIBOHYDROLASE"/>
    <property type="match status" value="1"/>
</dbReference>
<dbReference type="Gene3D" id="3.40.50.450">
    <property type="match status" value="1"/>
</dbReference>
<dbReference type="InterPro" id="IPR052341">
    <property type="entry name" value="LOG_family_nucleotidases"/>
</dbReference>